<dbReference type="SUPFAM" id="SSF55846">
    <property type="entry name" value="N-acetylmuramoyl-L-alanine amidase-like"/>
    <property type="match status" value="1"/>
</dbReference>
<dbReference type="InterPro" id="IPR002502">
    <property type="entry name" value="Amidase_domain"/>
</dbReference>
<dbReference type="PATRIC" id="fig|1617426.3.peg.1086"/>
<dbReference type="InterPro" id="IPR015510">
    <property type="entry name" value="PGRP"/>
</dbReference>
<proteinExistence type="inferred from homology"/>
<dbReference type="EMBL" id="JYNZ01000003">
    <property type="protein sequence ID" value="KXK27073.1"/>
    <property type="molecule type" value="Genomic_DNA"/>
</dbReference>
<accession>A0A136LZK2</accession>
<dbReference type="InterPro" id="IPR036505">
    <property type="entry name" value="Amidase/PGRP_sf"/>
</dbReference>
<comment type="similarity">
    <text evidence="1">Belongs to the N-acetylmuramoyl-L-alanine amidase 2 family.</text>
</comment>
<feature type="chain" id="PRO_5007475392" evidence="3">
    <location>
        <begin position="25"/>
        <end position="513"/>
    </location>
</feature>
<dbReference type="CDD" id="cd06583">
    <property type="entry name" value="PGRP"/>
    <property type="match status" value="1"/>
</dbReference>
<evidence type="ECO:0000313" key="6">
    <source>
        <dbReference type="EMBL" id="KXK27073.1"/>
    </source>
</evidence>
<feature type="domain" description="Peptidoglycan recognition protein family" evidence="5">
    <location>
        <begin position="222"/>
        <end position="367"/>
    </location>
</feature>
<evidence type="ECO:0000259" key="5">
    <source>
        <dbReference type="SMART" id="SM00701"/>
    </source>
</evidence>
<dbReference type="SMART" id="SM00701">
    <property type="entry name" value="PGRP"/>
    <property type="match status" value="1"/>
</dbReference>
<dbReference type="PANTHER" id="PTHR11022">
    <property type="entry name" value="PEPTIDOGLYCAN RECOGNITION PROTEIN"/>
    <property type="match status" value="1"/>
</dbReference>
<dbReference type="PANTHER" id="PTHR11022:SF41">
    <property type="entry name" value="PEPTIDOGLYCAN-RECOGNITION PROTEIN LC-RELATED"/>
    <property type="match status" value="1"/>
</dbReference>
<feature type="compositionally biased region" description="Low complexity" evidence="2">
    <location>
        <begin position="100"/>
        <end position="112"/>
    </location>
</feature>
<dbReference type="GO" id="GO:0008745">
    <property type="term" value="F:N-acetylmuramoyl-L-alanine amidase activity"/>
    <property type="evidence" value="ECO:0007669"/>
    <property type="project" value="InterPro"/>
</dbReference>
<evidence type="ECO:0000256" key="1">
    <source>
        <dbReference type="ARBA" id="ARBA00007553"/>
    </source>
</evidence>
<dbReference type="SMART" id="SM00644">
    <property type="entry name" value="Ami_2"/>
    <property type="match status" value="1"/>
</dbReference>
<dbReference type="InterPro" id="IPR006619">
    <property type="entry name" value="PGRP_domain_met/bac"/>
</dbReference>
<comment type="caution">
    <text evidence="6">The sequence shown here is derived from an EMBL/GenBank/DDBJ whole genome shotgun (WGS) entry which is preliminary data.</text>
</comment>
<dbReference type="STRING" id="1617426.TR69_WS6001001099"/>
<reference evidence="6 7" key="1">
    <citation type="submission" date="2015-02" db="EMBL/GenBank/DDBJ databases">
        <title>Improved understanding of the partial-nitritation anammox process through 23 genomes representing the majority of the microbial community.</title>
        <authorList>
            <person name="Speth D.R."/>
            <person name="In T Zandt M."/>
            <person name="Guerrero Cruz S."/>
            <person name="Jetten M.S."/>
            <person name="Dutilh B.E."/>
        </authorList>
    </citation>
    <scope>NUCLEOTIDE SEQUENCE [LARGE SCALE GENOMIC DNA]</scope>
    <source>
        <strain evidence="6">OLB20</strain>
    </source>
</reference>
<protein>
    <submittedName>
        <fullName evidence="6">N-acetylmuramoyl-L-alanine amidase</fullName>
    </submittedName>
</protein>
<evidence type="ECO:0000256" key="3">
    <source>
        <dbReference type="SAM" id="SignalP"/>
    </source>
</evidence>
<sequence length="513" mass="55364">MTQKQTITAAVCAICTVISLVVFAGQRHTEPDVSDRTTETVTTDDPVAADSSKIAGTSATVTVTASVTPEVSQAAEVTRRPVVPQGAERTPQRITPPVQTTDTGSGSDTSYSLGSLSGRRIHQFSFSQPFTALGFSWSDGSFEYSLDGVVFKSPSFSDEHRPDGGTYKKASDLIFTDRSLSQLFIRADQVQGLEVHTIQPEAASVQTAAATQNYTGALFTTQNIISRENWGADENLAPWNPRYGPVSRLIVHHTAGSNTATDWAAVVRSIFTYHAVSLDWGDIGYNYLIDPNGVVYEGRKGGDGVTAAHAYLHNYGSIGISMIGTYSDGLPTDAARASLRRLLAEKAEVHNLPLAWASTVYGHRDFNSTSCPGTTLYNQMPVLTAAADGERLANMTDVAAATEATEDAFADWFAQTGQTYGDLIVTFNYPVSSPPSTIAALIPPYSGIEVRGVGGNKAYLRLNRYYDELGEPMLFRTRFLHTYFSLRPDVTSVEISGEYTILPITVDQTGQGN</sequence>
<dbReference type="GO" id="GO:0008270">
    <property type="term" value="F:zinc ion binding"/>
    <property type="evidence" value="ECO:0007669"/>
    <property type="project" value="InterPro"/>
</dbReference>
<evidence type="ECO:0000313" key="7">
    <source>
        <dbReference type="Proteomes" id="UP000070457"/>
    </source>
</evidence>
<dbReference type="GO" id="GO:0009253">
    <property type="term" value="P:peptidoglycan catabolic process"/>
    <property type="evidence" value="ECO:0007669"/>
    <property type="project" value="InterPro"/>
</dbReference>
<gene>
    <name evidence="6" type="ORF">TR69_WS6001001099</name>
</gene>
<feature type="region of interest" description="Disordered" evidence="2">
    <location>
        <begin position="75"/>
        <end position="112"/>
    </location>
</feature>
<keyword evidence="3" id="KW-0732">Signal</keyword>
<dbReference type="Proteomes" id="UP000070457">
    <property type="component" value="Unassembled WGS sequence"/>
</dbReference>
<dbReference type="Pfam" id="PF01510">
    <property type="entry name" value="Amidase_2"/>
    <property type="match status" value="1"/>
</dbReference>
<organism evidence="6 7">
    <name type="scientific">candidate division WS6 bacterium OLB20</name>
    <dbReference type="NCBI Taxonomy" id="1617426"/>
    <lineage>
        <taxon>Bacteria</taxon>
        <taxon>Candidatus Dojkabacteria</taxon>
    </lineage>
</organism>
<evidence type="ECO:0000259" key="4">
    <source>
        <dbReference type="SMART" id="SM00644"/>
    </source>
</evidence>
<feature type="domain" description="N-acetylmuramoyl-L-alanine amidase" evidence="4">
    <location>
        <begin position="234"/>
        <end position="373"/>
    </location>
</feature>
<name>A0A136LZK2_9BACT</name>
<dbReference type="Gene3D" id="3.40.80.10">
    <property type="entry name" value="Peptidoglycan recognition protein-like"/>
    <property type="match status" value="1"/>
</dbReference>
<dbReference type="AlphaFoldDB" id="A0A136LZK2"/>
<evidence type="ECO:0000256" key="2">
    <source>
        <dbReference type="SAM" id="MobiDB-lite"/>
    </source>
</evidence>
<feature type="signal peptide" evidence="3">
    <location>
        <begin position="1"/>
        <end position="24"/>
    </location>
</feature>